<comment type="caution">
    <text evidence="1">The sequence shown here is derived from an EMBL/GenBank/DDBJ whole genome shotgun (WGS) entry which is preliminary data.</text>
</comment>
<reference evidence="1 2" key="1">
    <citation type="submission" date="2023-09" db="EMBL/GenBank/DDBJ databases">
        <authorList>
            <person name="Wang M."/>
        </authorList>
    </citation>
    <scope>NUCLEOTIDE SEQUENCE [LARGE SCALE GENOMIC DNA]</scope>
    <source>
        <strain evidence="1">GT-2023</strain>
        <tissue evidence="1">Liver</tissue>
    </source>
</reference>
<proteinExistence type="predicted"/>
<gene>
    <name evidence="1" type="ORF">QQF64_020084</name>
</gene>
<evidence type="ECO:0000313" key="1">
    <source>
        <dbReference type="EMBL" id="KAL1252288.1"/>
    </source>
</evidence>
<accession>A0ABR3LLD8</accession>
<protein>
    <submittedName>
        <fullName evidence="1">Uncharacterized protein</fullName>
    </submittedName>
</protein>
<keyword evidence="2" id="KW-1185">Reference proteome</keyword>
<organism evidence="1 2">
    <name type="scientific">Cirrhinus molitorella</name>
    <name type="common">mud carp</name>
    <dbReference type="NCBI Taxonomy" id="172907"/>
    <lineage>
        <taxon>Eukaryota</taxon>
        <taxon>Metazoa</taxon>
        <taxon>Chordata</taxon>
        <taxon>Craniata</taxon>
        <taxon>Vertebrata</taxon>
        <taxon>Euteleostomi</taxon>
        <taxon>Actinopterygii</taxon>
        <taxon>Neopterygii</taxon>
        <taxon>Teleostei</taxon>
        <taxon>Ostariophysi</taxon>
        <taxon>Cypriniformes</taxon>
        <taxon>Cyprinidae</taxon>
        <taxon>Labeoninae</taxon>
        <taxon>Labeonini</taxon>
        <taxon>Cirrhinus</taxon>
    </lineage>
</organism>
<dbReference type="Proteomes" id="UP001558613">
    <property type="component" value="Unassembled WGS sequence"/>
</dbReference>
<dbReference type="EMBL" id="JAYMGO010000022">
    <property type="protein sequence ID" value="KAL1252288.1"/>
    <property type="molecule type" value="Genomic_DNA"/>
</dbReference>
<sequence>MSSLQDQHNFIRGTYCTLRLMSVCYNHRLSILHNGGGCWIFWKTMIKDGDFEHGALLRTFYDSVAASAILYGVVCWSSNITERERKKLDKVIKRSSSVLGCPLDSGGRCQTGSDKIDIYAGPRVPPPAGRFFNSGKQLQ</sequence>
<evidence type="ECO:0000313" key="2">
    <source>
        <dbReference type="Proteomes" id="UP001558613"/>
    </source>
</evidence>
<name>A0ABR3LLD8_9TELE</name>